<accession>A0A6P6RX03</accession>
<dbReference type="PANTHER" id="PTHR14269">
    <property type="entry name" value="CDP-DIACYLGLYCEROL--GLYCEROL-3-PHOSPHATE 3-PHOSPHATIDYLTRANSFERASE-RELATED"/>
    <property type="match status" value="1"/>
</dbReference>
<evidence type="ECO:0000256" key="8">
    <source>
        <dbReference type="ARBA" id="ARBA00023209"/>
    </source>
</evidence>
<dbReference type="PROSITE" id="PS00379">
    <property type="entry name" value="CDP_ALCOHOL_P_TRANSF"/>
    <property type="match status" value="1"/>
</dbReference>
<evidence type="ECO:0000313" key="12">
    <source>
        <dbReference type="Proteomes" id="UP000515125"/>
    </source>
</evidence>
<protein>
    <submittedName>
        <fullName evidence="13">Ice-structuring glycoprotein-like</fullName>
    </submittedName>
</protein>
<evidence type="ECO:0000256" key="7">
    <source>
        <dbReference type="ARBA" id="ARBA00023136"/>
    </source>
</evidence>
<dbReference type="PANTHER" id="PTHR14269:SF62">
    <property type="entry name" value="CDP-DIACYLGLYCEROL--GLYCEROL-3-PHOSPHATE 3-PHOSPHATIDYLTRANSFERASE 1, CHLOROPLASTIC"/>
    <property type="match status" value="1"/>
</dbReference>
<evidence type="ECO:0000256" key="11">
    <source>
        <dbReference type="SAM" id="MobiDB-lite"/>
    </source>
</evidence>
<dbReference type="RefSeq" id="XP_026192426.1">
    <property type="nucleotide sequence ID" value="XM_026336641.1"/>
</dbReference>
<dbReference type="Proteomes" id="UP000515125">
    <property type="component" value="Unplaced"/>
</dbReference>
<organism evidence="12 13">
    <name type="scientific">Cyclospora cayetanensis</name>
    <dbReference type="NCBI Taxonomy" id="88456"/>
    <lineage>
        <taxon>Eukaryota</taxon>
        <taxon>Sar</taxon>
        <taxon>Alveolata</taxon>
        <taxon>Apicomplexa</taxon>
        <taxon>Conoidasida</taxon>
        <taxon>Coccidia</taxon>
        <taxon>Eucoccidiorida</taxon>
        <taxon>Eimeriorina</taxon>
        <taxon>Eimeriidae</taxon>
        <taxon>Cyclospora</taxon>
    </lineage>
</organism>
<dbReference type="InterPro" id="IPR050324">
    <property type="entry name" value="CDP-alcohol_PTase-I"/>
</dbReference>
<evidence type="ECO:0000313" key="13">
    <source>
        <dbReference type="RefSeq" id="XP_026192426.1"/>
    </source>
</evidence>
<reference evidence="13" key="1">
    <citation type="submission" date="2025-08" db="UniProtKB">
        <authorList>
            <consortium name="RefSeq"/>
        </authorList>
    </citation>
    <scope>IDENTIFICATION</scope>
</reference>
<keyword evidence="7" id="KW-0472">Membrane</keyword>
<proteinExistence type="inferred from homology"/>
<keyword evidence="4" id="KW-0812">Transmembrane</keyword>
<keyword evidence="6" id="KW-0443">Lipid metabolism</keyword>
<evidence type="ECO:0000256" key="6">
    <source>
        <dbReference type="ARBA" id="ARBA00023098"/>
    </source>
</evidence>
<keyword evidence="5" id="KW-1133">Transmembrane helix</keyword>
<keyword evidence="2" id="KW-0444">Lipid biosynthesis</keyword>
<dbReference type="InterPro" id="IPR000462">
    <property type="entry name" value="CDP-OH_P_trans"/>
</dbReference>
<dbReference type="GO" id="GO:0016020">
    <property type="term" value="C:membrane"/>
    <property type="evidence" value="ECO:0007669"/>
    <property type="project" value="UniProtKB-SubCell"/>
</dbReference>
<name>A0A6P6RX03_9EIME</name>
<keyword evidence="3 10" id="KW-0808">Transferase</keyword>
<keyword evidence="9" id="KW-1208">Phospholipid metabolism</keyword>
<evidence type="ECO:0000256" key="5">
    <source>
        <dbReference type="ARBA" id="ARBA00022989"/>
    </source>
</evidence>
<evidence type="ECO:0000256" key="4">
    <source>
        <dbReference type="ARBA" id="ARBA00022692"/>
    </source>
</evidence>
<evidence type="ECO:0000256" key="10">
    <source>
        <dbReference type="RuleBase" id="RU003750"/>
    </source>
</evidence>
<dbReference type="GO" id="GO:0046474">
    <property type="term" value="P:glycerophospholipid biosynthetic process"/>
    <property type="evidence" value="ECO:0007669"/>
    <property type="project" value="TreeGrafter"/>
</dbReference>
<dbReference type="GeneID" id="113147144"/>
<evidence type="ECO:0000256" key="9">
    <source>
        <dbReference type="ARBA" id="ARBA00023264"/>
    </source>
</evidence>
<sequence length="624" mass="62158">MSAAADNANAEVPISDEGGAPGAQSVTAAAPAAEYTAAMAGEYTAAPAAEYTAAMAGEYTAAPAGEYSTAFPAAYTAAPAGEYTEYTAAPIAENTTAPTAASAVPALDGADSASSASSAAAGAFLDSPEVSAAASWSPHHEMFNAHGEEGYQQAVGQLEERLPAEDQPAPAGEAAPAATAFVAGSSVGSKLHLLRRSLPWGLTCCRIVAAGLLYLQPYWGVPAARGGKQKLHLMQTAAVPSLLFSAAAATDWLDGWLARRWGVCTAVGAAVDAVADKLLVVAALGDVTTAAAAAAASPAAADGACGVGTGLPLLRLLQPAVSLLLLREVAVQALRQQLQLQHRGHLTGVSFLGKAKTAAEMFSVSLLLLLLPQQQEQQHVPRAGAAGGVAAAAAKGIRAAATRCCSGAVSLLLQRPASAAAAAASRLRCLIGFGSKPSGRHPLLMRCGKLLRQAAASAAAAATAALWGLEDCAVAAKRVRLLSPAAASSRAADALSAAAASRHRSMPQRLVLRCAAVAAAATAAAARGLAAAATAAAAGCRSLCKLPRVQAFAAAAARNPLARPFVSAAAAAATAASSSRQALQCTYIDGYPSLLTVAASSLWVSAALAVASAAEYVARALLLP</sequence>
<dbReference type="InterPro" id="IPR043130">
    <property type="entry name" value="CDP-OH_PTrfase_TM_dom"/>
</dbReference>
<comment type="similarity">
    <text evidence="10">Belongs to the CDP-alcohol phosphatidyltransferase class-I family.</text>
</comment>
<dbReference type="Pfam" id="PF01066">
    <property type="entry name" value="CDP-OH_P_transf"/>
    <property type="match status" value="1"/>
</dbReference>
<evidence type="ECO:0000256" key="3">
    <source>
        <dbReference type="ARBA" id="ARBA00022679"/>
    </source>
</evidence>
<dbReference type="Gene3D" id="1.20.120.1760">
    <property type="match status" value="1"/>
</dbReference>
<dbReference type="OrthoDB" id="447134at2759"/>
<dbReference type="AlphaFoldDB" id="A0A6P6RX03"/>
<keyword evidence="8" id="KW-0594">Phospholipid biosynthesis</keyword>
<feature type="region of interest" description="Disordered" evidence="11">
    <location>
        <begin position="1"/>
        <end position="25"/>
    </location>
</feature>
<keyword evidence="12" id="KW-1185">Reference proteome</keyword>
<dbReference type="InterPro" id="IPR048254">
    <property type="entry name" value="CDP_ALCOHOL_P_TRANSF_CS"/>
</dbReference>
<dbReference type="GO" id="GO:0016780">
    <property type="term" value="F:phosphotransferase activity, for other substituted phosphate groups"/>
    <property type="evidence" value="ECO:0007669"/>
    <property type="project" value="InterPro"/>
</dbReference>
<evidence type="ECO:0000256" key="1">
    <source>
        <dbReference type="ARBA" id="ARBA00004141"/>
    </source>
</evidence>
<comment type="subcellular location">
    <subcellularLocation>
        <location evidence="1">Membrane</location>
        <topology evidence="1">Multi-pass membrane protein</topology>
    </subcellularLocation>
</comment>
<evidence type="ECO:0000256" key="2">
    <source>
        <dbReference type="ARBA" id="ARBA00022516"/>
    </source>
</evidence>
<gene>
    <name evidence="13" type="primary">LOC113147144</name>
</gene>